<dbReference type="CDD" id="cd00158">
    <property type="entry name" value="RHOD"/>
    <property type="match status" value="1"/>
</dbReference>
<comment type="caution">
    <text evidence="3">The sequence shown here is derived from an EMBL/GenBank/DDBJ whole genome shotgun (WGS) entry which is preliminary data.</text>
</comment>
<keyword evidence="1" id="KW-0732">Signal</keyword>
<dbReference type="SUPFAM" id="SSF52821">
    <property type="entry name" value="Rhodanese/Cell cycle control phosphatase"/>
    <property type="match status" value="1"/>
</dbReference>
<dbReference type="InterPro" id="IPR001763">
    <property type="entry name" value="Rhodanese-like_dom"/>
</dbReference>
<dbReference type="Gene3D" id="3.40.250.10">
    <property type="entry name" value="Rhodanese-like domain"/>
    <property type="match status" value="1"/>
</dbReference>
<gene>
    <name evidence="3" type="ORF">IAB19_03265</name>
</gene>
<reference evidence="3" key="2">
    <citation type="journal article" date="2021" name="PeerJ">
        <title>Extensive microbial diversity within the chicken gut microbiome revealed by metagenomics and culture.</title>
        <authorList>
            <person name="Gilroy R."/>
            <person name="Ravi A."/>
            <person name="Getino M."/>
            <person name="Pursley I."/>
            <person name="Horton D.L."/>
            <person name="Alikhan N.F."/>
            <person name="Baker D."/>
            <person name="Gharbi K."/>
            <person name="Hall N."/>
            <person name="Watson M."/>
            <person name="Adriaenssens E.M."/>
            <person name="Foster-Nyarko E."/>
            <person name="Jarju S."/>
            <person name="Secka A."/>
            <person name="Antonio M."/>
            <person name="Oren A."/>
            <person name="Chaudhuri R.R."/>
            <person name="La Ragione R."/>
            <person name="Hildebrand F."/>
            <person name="Pallen M.J."/>
        </authorList>
    </citation>
    <scope>NUCLEOTIDE SEQUENCE</scope>
    <source>
        <strain evidence="3">17213</strain>
    </source>
</reference>
<dbReference type="PANTHER" id="PTHR44086">
    <property type="entry name" value="THIOSULFATE SULFURTRANSFERASE RDL2, MITOCHONDRIAL-RELATED"/>
    <property type="match status" value="1"/>
</dbReference>
<protein>
    <submittedName>
        <fullName evidence="3">Rhodanese-like domain-containing protein</fullName>
    </submittedName>
</protein>
<sequence>MRKISLFTAIAAALLLSACAAQAPSAPAVLEPVDPQPATPLTFEHPAYHKITPAQAKALMDEGKAVVVDVRSPKEYAAGHIQGSVNVPLDTLVAGQKLEAAPDLNQKLLVHCRSGVRAEQASRILVETGYTDVNNMYGTLQWPYGFVNAHGEKIEQVPELN</sequence>
<feature type="signal peptide" evidence="1">
    <location>
        <begin position="1"/>
        <end position="23"/>
    </location>
</feature>
<evidence type="ECO:0000256" key="1">
    <source>
        <dbReference type="SAM" id="SignalP"/>
    </source>
</evidence>
<proteinExistence type="predicted"/>
<accession>A0A9D9D9N5</accession>
<dbReference type="EMBL" id="JADINH010000067">
    <property type="protein sequence ID" value="MBO8415385.1"/>
    <property type="molecule type" value="Genomic_DNA"/>
</dbReference>
<evidence type="ECO:0000259" key="2">
    <source>
        <dbReference type="PROSITE" id="PS50206"/>
    </source>
</evidence>
<dbReference type="Pfam" id="PF00581">
    <property type="entry name" value="Rhodanese"/>
    <property type="match status" value="1"/>
</dbReference>
<dbReference type="PANTHER" id="PTHR44086:SF10">
    <property type="entry name" value="THIOSULFATE SULFURTRANSFERASE_RHODANESE-LIKE DOMAIN-CONTAINING PROTEIN 3"/>
    <property type="match status" value="1"/>
</dbReference>
<feature type="chain" id="PRO_5038453625" evidence="1">
    <location>
        <begin position="24"/>
        <end position="161"/>
    </location>
</feature>
<dbReference type="AlphaFoldDB" id="A0A9D9D9N5"/>
<evidence type="ECO:0000313" key="3">
    <source>
        <dbReference type="EMBL" id="MBO8415385.1"/>
    </source>
</evidence>
<organism evidence="3 4">
    <name type="scientific">Candidatus Avisuccinivibrio stercorigallinarum</name>
    <dbReference type="NCBI Taxonomy" id="2840704"/>
    <lineage>
        <taxon>Bacteria</taxon>
        <taxon>Pseudomonadati</taxon>
        <taxon>Pseudomonadota</taxon>
        <taxon>Gammaproteobacteria</taxon>
        <taxon>Aeromonadales</taxon>
        <taxon>Succinivibrionaceae</taxon>
        <taxon>Succinivibrionaceae incertae sedis</taxon>
        <taxon>Candidatus Avisuccinivibrio</taxon>
    </lineage>
</organism>
<dbReference type="PROSITE" id="PS50206">
    <property type="entry name" value="RHODANESE_3"/>
    <property type="match status" value="1"/>
</dbReference>
<name>A0A9D9D9N5_9GAMM</name>
<dbReference type="InterPro" id="IPR036873">
    <property type="entry name" value="Rhodanese-like_dom_sf"/>
</dbReference>
<evidence type="ECO:0000313" key="4">
    <source>
        <dbReference type="Proteomes" id="UP000823631"/>
    </source>
</evidence>
<dbReference type="SMART" id="SM00450">
    <property type="entry name" value="RHOD"/>
    <property type="match status" value="1"/>
</dbReference>
<reference evidence="3" key="1">
    <citation type="submission" date="2020-10" db="EMBL/GenBank/DDBJ databases">
        <authorList>
            <person name="Gilroy R."/>
        </authorList>
    </citation>
    <scope>NUCLEOTIDE SEQUENCE</scope>
    <source>
        <strain evidence="3">17213</strain>
    </source>
</reference>
<dbReference type="Proteomes" id="UP000823631">
    <property type="component" value="Unassembled WGS sequence"/>
</dbReference>
<dbReference type="PROSITE" id="PS51257">
    <property type="entry name" value="PROKAR_LIPOPROTEIN"/>
    <property type="match status" value="1"/>
</dbReference>
<dbReference type="GO" id="GO:0004792">
    <property type="term" value="F:thiosulfate-cyanide sulfurtransferase activity"/>
    <property type="evidence" value="ECO:0007669"/>
    <property type="project" value="TreeGrafter"/>
</dbReference>
<feature type="domain" description="Rhodanese" evidence="2">
    <location>
        <begin position="61"/>
        <end position="148"/>
    </location>
</feature>